<gene>
    <name evidence="2" type="ORF">PHET_08814</name>
</gene>
<dbReference type="GO" id="GO:0003676">
    <property type="term" value="F:nucleic acid binding"/>
    <property type="evidence" value="ECO:0007669"/>
    <property type="project" value="InterPro"/>
</dbReference>
<comment type="caution">
    <text evidence="2">The sequence shown here is derived from an EMBL/GenBank/DDBJ whole genome shotgun (WGS) entry which is preliminary data.</text>
</comment>
<dbReference type="InterPro" id="IPR050951">
    <property type="entry name" value="Retrovirus_Pol_polyprotein"/>
</dbReference>
<dbReference type="InterPro" id="IPR012337">
    <property type="entry name" value="RNaseH-like_sf"/>
</dbReference>
<dbReference type="OrthoDB" id="10062030at2759"/>
<dbReference type="AlphaFoldDB" id="A0A8J4SM44"/>
<sequence>MGGSNFESMLMREMCHIFNIKKSITTAYYPEENGLMERTNHTLKNSFKAFLNPEDTRDWDIALPRCLLAYRATVHAPTGQTPQVMVSSRGLRLASDVLLPADHHEPLLTTEHIHQMHSSLVRGQKLARLHLQAAQRQQRAYFGREVYGTE</sequence>
<dbReference type="GO" id="GO:0015074">
    <property type="term" value="P:DNA integration"/>
    <property type="evidence" value="ECO:0007669"/>
    <property type="project" value="InterPro"/>
</dbReference>
<keyword evidence="3" id="KW-1185">Reference proteome</keyword>
<dbReference type="SUPFAM" id="SSF53098">
    <property type="entry name" value="Ribonuclease H-like"/>
    <property type="match status" value="1"/>
</dbReference>
<dbReference type="PROSITE" id="PS50994">
    <property type="entry name" value="INTEGRASE"/>
    <property type="match status" value="1"/>
</dbReference>
<dbReference type="InterPro" id="IPR036397">
    <property type="entry name" value="RNaseH_sf"/>
</dbReference>
<evidence type="ECO:0000313" key="2">
    <source>
        <dbReference type="EMBL" id="KAF5397787.1"/>
    </source>
</evidence>
<proteinExistence type="predicted"/>
<reference evidence="2" key="1">
    <citation type="submission" date="2019-05" db="EMBL/GenBank/DDBJ databases">
        <title>Annotation for the trematode Paragonimus heterotremus.</title>
        <authorList>
            <person name="Choi Y.-J."/>
        </authorList>
    </citation>
    <scope>NUCLEOTIDE SEQUENCE</scope>
    <source>
        <strain evidence="2">LC</strain>
    </source>
</reference>
<dbReference type="InterPro" id="IPR001584">
    <property type="entry name" value="Integrase_cat-core"/>
</dbReference>
<evidence type="ECO:0000259" key="1">
    <source>
        <dbReference type="PROSITE" id="PS50994"/>
    </source>
</evidence>
<evidence type="ECO:0000313" key="3">
    <source>
        <dbReference type="Proteomes" id="UP000748531"/>
    </source>
</evidence>
<dbReference type="PANTHER" id="PTHR37984:SF5">
    <property type="entry name" value="PROTEIN NYNRIN-LIKE"/>
    <property type="match status" value="1"/>
</dbReference>
<dbReference type="Proteomes" id="UP000748531">
    <property type="component" value="Unassembled WGS sequence"/>
</dbReference>
<organism evidence="2 3">
    <name type="scientific">Paragonimus heterotremus</name>
    <dbReference type="NCBI Taxonomy" id="100268"/>
    <lineage>
        <taxon>Eukaryota</taxon>
        <taxon>Metazoa</taxon>
        <taxon>Spiralia</taxon>
        <taxon>Lophotrochozoa</taxon>
        <taxon>Platyhelminthes</taxon>
        <taxon>Trematoda</taxon>
        <taxon>Digenea</taxon>
        <taxon>Plagiorchiida</taxon>
        <taxon>Troglotremata</taxon>
        <taxon>Troglotrematidae</taxon>
        <taxon>Paragonimus</taxon>
    </lineage>
</organism>
<dbReference type="Gene3D" id="3.30.420.10">
    <property type="entry name" value="Ribonuclease H-like superfamily/Ribonuclease H"/>
    <property type="match status" value="1"/>
</dbReference>
<name>A0A8J4SM44_9TREM</name>
<feature type="domain" description="Integrase catalytic" evidence="1">
    <location>
        <begin position="1"/>
        <end position="90"/>
    </location>
</feature>
<protein>
    <submittedName>
        <fullName evidence="2">Transposon Ty3-I gap-Pol polyprotein</fullName>
    </submittedName>
</protein>
<accession>A0A8J4SM44</accession>
<dbReference type="EMBL" id="LUCH01005777">
    <property type="protein sequence ID" value="KAF5397787.1"/>
    <property type="molecule type" value="Genomic_DNA"/>
</dbReference>
<dbReference type="PANTHER" id="PTHR37984">
    <property type="entry name" value="PROTEIN CBG26694"/>
    <property type="match status" value="1"/>
</dbReference>